<dbReference type="EMBL" id="SHAH01000038">
    <property type="protein sequence ID" value="RZO76104.1"/>
    <property type="molecule type" value="Genomic_DNA"/>
</dbReference>
<evidence type="ECO:0000256" key="1">
    <source>
        <dbReference type="SAM" id="Phobius"/>
    </source>
</evidence>
<keyword evidence="1" id="KW-1133">Transmembrane helix</keyword>
<gene>
    <name evidence="2" type="ORF">EVA69_03390</name>
</gene>
<evidence type="ECO:0000313" key="2">
    <source>
        <dbReference type="EMBL" id="RZO76104.1"/>
    </source>
</evidence>
<feature type="transmembrane region" description="Helical" evidence="1">
    <location>
        <begin position="21"/>
        <end position="41"/>
    </location>
</feature>
<accession>A0A520S0W0</accession>
<keyword evidence="1" id="KW-0472">Membrane</keyword>
<dbReference type="Proteomes" id="UP000320404">
    <property type="component" value="Unassembled WGS sequence"/>
</dbReference>
<proteinExistence type="predicted"/>
<organism evidence="2 3">
    <name type="scientific">OM182 bacterium</name>
    <dbReference type="NCBI Taxonomy" id="2510334"/>
    <lineage>
        <taxon>Bacteria</taxon>
        <taxon>Pseudomonadati</taxon>
        <taxon>Pseudomonadota</taxon>
        <taxon>Gammaproteobacteria</taxon>
        <taxon>OMG group</taxon>
        <taxon>OM182 clade</taxon>
    </lineage>
</organism>
<protein>
    <recommendedName>
        <fullName evidence="4">PilN domain-containing protein</fullName>
    </recommendedName>
</protein>
<sequence length="198" mass="22009">MQQQINLYLDEFRVDKDPITAGLMGKTLAAVLVVMLTIASWDINEQRLLGNELAALRETLAEETRKTEELDGQLTRRSQNTELTDRLNGAEARYAAGLQIREFLSETNLGNVDGFSGYFKDLSRASIDGLSITAFQFTDVGEQATMSGQVRDSAIVPRYVQNIESGQSPLRNKTFSPSISRAEVESQIFTFELSTTSE</sequence>
<dbReference type="AlphaFoldDB" id="A0A520S0W0"/>
<evidence type="ECO:0008006" key="4">
    <source>
        <dbReference type="Google" id="ProtNLM"/>
    </source>
</evidence>
<comment type="caution">
    <text evidence="2">The sequence shown here is derived from an EMBL/GenBank/DDBJ whole genome shotgun (WGS) entry which is preliminary data.</text>
</comment>
<name>A0A520S0W0_9GAMM</name>
<reference evidence="2 3" key="1">
    <citation type="submission" date="2019-02" db="EMBL/GenBank/DDBJ databases">
        <title>Prokaryotic population dynamics and viral predation in marine succession experiment using metagenomics: the confinement effect.</title>
        <authorList>
            <person name="Haro-Moreno J.M."/>
            <person name="Rodriguez-Valera F."/>
            <person name="Lopez-Perez M."/>
        </authorList>
    </citation>
    <scope>NUCLEOTIDE SEQUENCE [LARGE SCALE GENOMIC DNA]</scope>
    <source>
        <strain evidence="2">MED-G158</strain>
    </source>
</reference>
<evidence type="ECO:0000313" key="3">
    <source>
        <dbReference type="Proteomes" id="UP000320404"/>
    </source>
</evidence>
<keyword evidence="1" id="KW-0812">Transmembrane</keyword>